<dbReference type="EMBL" id="CP021886">
    <property type="protein sequence ID" value="AWI33645.1"/>
    <property type="molecule type" value="Genomic_DNA"/>
</dbReference>
<organism evidence="2 3">
    <name type="scientific">Helicobacter apodemus</name>
    <dbReference type="NCBI Taxonomy" id="135569"/>
    <lineage>
        <taxon>Bacteria</taxon>
        <taxon>Pseudomonadati</taxon>
        <taxon>Campylobacterota</taxon>
        <taxon>Epsilonproteobacteria</taxon>
        <taxon>Campylobacterales</taxon>
        <taxon>Helicobacteraceae</taxon>
        <taxon>Helicobacter</taxon>
    </lineage>
</organism>
<dbReference type="AlphaFoldDB" id="A0A2U8FE16"/>
<dbReference type="SUPFAM" id="SSF48452">
    <property type="entry name" value="TPR-like"/>
    <property type="match status" value="1"/>
</dbReference>
<dbReference type="RefSeq" id="WP_108910536.1">
    <property type="nucleotide sequence ID" value="NZ_CP021886.1"/>
</dbReference>
<keyword evidence="1" id="KW-1133">Transmembrane helix</keyword>
<evidence type="ECO:0000313" key="3">
    <source>
        <dbReference type="Proteomes" id="UP000244890"/>
    </source>
</evidence>
<dbReference type="KEGG" id="had:CDV25_01875"/>
<gene>
    <name evidence="2" type="ORF">CDV25_01875</name>
</gene>
<accession>A0A2U8FE16</accession>
<evidence type="ECO:0000256" key="1">
    <source>
        <dbReference type="SAM" id="Phobius"/>
    </source>
</evidence>
<evidence type="ECO:0000313" key="2">
    <source>
        <dbReference type="EMBL" id="AWI33645.1"/>
    </source>
</evidence>
<proteinExistence type="predicted"/>
<protein>
    <submittedName>
        <fullName evidence="2">Tetratricopeptide repeat protein</fullName>
    </submittedName>
</protein>
<sequence length="350" mass="41419">MEFLESIEYRDPLFGIIILIFCIGLISLFAYYWNYIISKRQHQNLLKFMKNFDYIGFDKEIKEFLALNPNPTSSLIFMAKTYQKCADYEKAIRLYNTLLSSIKNPVDKIPILEDLGDVYYKAGFPLRSKEIYLEILYHYPRSPKILKSLIKIYEELALYQDALNALDCLEEIEGKTKMHHLYLQTKIIISNQNSTEIKPEKLEKLIEEEPKLLRLVLSFFKDFYPSYFWRFIQNKSKEEIFQILDILWNLENNELPNVAFQNPILNDIFQAKGYYPLQKGTKVSFELESLCLLRKYRSYQGDLQFNYSCNSCKAISPLSFEICPHCGELLSAKILVFIKEKYDEESYSFL</sequence>
<keyword evidence="1" id="KW-0812">Transmembrane</keyword>
<keyword evidence="1" id="KW-0472">Membrane</keyword>
<dbReference type="Gene3D" id="1.25.40.10">
    <property type="entry name" value="Tetratricopeptide repeat domain"/>
    <property type="match status" value="1"/>
</dbReference>
<name>A0A2U8FE16_9HELI</name>
<feature type="transmembrane region" description="Helical" evidence="1">
    <location>
        <begin position="12"/>
        <end position="33"/>
    </location>
</feature>
<reference evidence="2 3" key="1">
    <citation type="submission" date="2017-06" db="EMBL/GenBank/DDBJ databases">
        <title>Complete genome of Helicobacter apodemus.</title>
        <authorList>
            <person name="Cho S."/>
        </authorList>
    </citation>
    <scope>NUCLEOTIDE SEQUENCE [LARGE SCALE GENOMIC DNA]</scope>
    <source>
        <strain evidence="3">SNUVETPUB-15-01</strain>
    </source>
</reference>
<dbReference type="Proteomes" id="UP000244890">
    <property type="component" value="Chromosome"/>
</dbReference>
<dbReference type="InterPro" id="IPR011990">
    <property type="entry name" value="TPR-like_helical_dom_sf"/>
</dbReference>
<dbReference type="OrthoDB" id="5362770at2"/>